<feature type="domain" description="DDE Tnp4" evidence="9">
    <location>
        <begin position="145"/>
        <end position="305"/>
    </location>
</feature>
<dbReference type="Pfam" id="PF13359">
    <property type="entry name" value="DDE_Tnp_4"/>
    <property type="match status" value="1"/>
</dbReference>
<proteinExistence type="inferred from homology"/>
<sequence>MARLTQRERWRKSIRKVVLSMLCMMRVMNTTLMLYMLIMDFMRVRRRPCIRVNPNVYQNQVDALNREVTLVEKVAIFLWILGHHNKNRPTKFQFLRSGETVSRHFNAVLLAVLRLYAQLWYRPQPVLANDPDPRWRWFENCVGALDGTYVPVHSPAKDRARYRSRKGDYATNVLGVCSRNLRFIYALSGWEGSATDSRVLRNALVRPHGLRIPKGHYYLVDAGYTNGPGLLAPYRGQRYHINIWRQGHQPQSREEYFNMNHASARNVIERCFGVLKMRFAILRSCSYYPMRTQCRIVTACCLIHNLIKREMAVDPIELEYTASEQATVHVVPPDDYIDTIEPTTQWTEMRDNLATTMYNHWVAHGPAAE</sequence>
<accession>A0A7J0EYW8</accession>
<evidence type="ECO:0000256" key="7">
    <source>
        <dbReference type="ARBA" id="ARBA00023242"/>
    </source>
</evidence>
<feature type="domain" description="DUF8040" evidence="10">
    <location>
        <begin position="63"/>
        <end position="113"/>
    </location>
</feature>
<evidence type="ECO:0000256" key="3">
    <source>
        <dbReference type="ARBA" id="ARBA00006958"/>
    </source>
</evidence>
<keyword evidence="8" id="KW-0472">Membrane</keyword>
<evidence type="ECO:0000259" key="9">
    <source>
        <dbReference type="Pfam" id="PF13359"/>
    </source>
</evidence>
<dbReference type="GO" id="GO:0005634">
    <property type="term" value="C:nucleus"/>
    <property type="evidence" value="ECO:0007669"/>
    <property type="project" value="UniProtKB-SubCell"/>
</dbReference>
<dbReference type="InterPro" id="IPR058353">
    <property type="entry name" value="DUF8040"/>
</dbReference>
<dbReference type="PANTHER" id="PTHR22930:SF281">
    <property type="entry name" value="NUCLEASE"/>
    <property type="match status" value="1"/>
</dbReference>
<gene>
    <name evidence="11" type="ORF">Acr_07g0015820</name>
</gene>
<evidence type="ECO:0000256" key="2">
    <source>
        <dbReference type="ARBA" id="ARBA00004123"/>
    </source>
</evidence>
<dbReference type="InterPro" id="IPR027806">
    <property type="entry name" value="HARBI1_dom"/>
</dbReference>
<evidence type="ECO:0000313" key="11">
    <source>
        <dbReference type="EMBL" id="GFY91386.1"/>
    </source>
</evidence>
<comment type="caution">
    <text evidence="11">The sequence shown here is derived from an EMBL/GenBank/DDBJ whole genome shotgun (WGS) entry which is preliminary data.</text>
</comment>
<comment type="similarity">
    <text evidence="3">Belongs to the HARBI1 family.</text>
</comment>
<evidence type="ECO:0000256" key="5">
    <source>
        <dbReference type="ARBA" id="ARBA00022723"/>
    </source>
</evidence>
<name>A0A7J0EYW8_9ERIC</name>
<keyword evidence="7" id="KW-0539">Nucleus</keyword>
<dbReference type="Proteomes" id="UP000585474">
    <property type="component" value="Unassembled WGS sequence"/>
</dbReference>
<dbReference type="GO" id="GO:0016787">
    <property type="term" value="F:hydrolase activity"/>
    <property type="evidence" value="ECO:0007669"/>
    <property type="project" value="UniProtKB-KW"/>
</dbReference>
<comment type="cofactor">
    <cofactor evidence="1">
        <name>a divalent metal cation</name>
        <dbReference type="ChEBI" id="CHEBI:60240"/>
    </cofactor>
</comment>
<keyword evidence="5" id="KW-0479">Metal-binding</keyword>
<feature type="transmembrane region" description="Helical" evidence="8">
    <location>
        <begin position="17"/>
        <end position="38"/>
    </location>
</feature>
<organism evidence="11 12">
    <name type="scientific">Actinidia rufa</name>
    <dbReference type="NCBI Taxonomy" id="165716"/>
    <lineage>
        <taxon>Eukaryota</taxon>
        <taxon>Viridiplantae</taxon>
        <taxon>Streptophyta</taxon>
        <taxon>Embryophyta</taxon>
        <taxon>Tracheophyta</taxon>
        <taxon>Spermatophyta</taxon>
        <taxon>Magnoliopsida</taxon>
        <taxon>eudicotyledons</taxon>
        <taxon>Gunneridae</taxon>
        <taxon>Pentapetalae</taxon>
        <taxon>asterids</taxon>
        <taxon>Ericales</taxon>
        <taxon>Actinidiaceae</taxon>
        <taxon>Actinidia</taxon>
    </lineage>
</organism>
<evidence type="ECO:0000256" key="8">
    <source>
        <dbReference type="SAM" id="Phobius"/>
    </source>
</evidence>
<evidence type="ECO:0000256" key="1">
    <source>
        <dbReference type="ARBA" id="ARBA00001968"/>
    </source>
</evidence>
<keyword evidence="8" id="KW-1133">Transmembrane helix</keyword>
<reference evidence="11 12" key="1">
    <citation type="submission" date="2019-07" db="EMBL/GenBank/DDBJ databases">
        <title>De Novo Assembly of kiwifruit Actinidia rufa.</title>
        <authorList>
            <person name="Sugita-Konishi S."/>
            <person name="Sato K."/>
            <person name="Mori E."/>
            <person name="Abe Y."/>
            <person name="Kisaki G."/>
            <person name="Hamano K."/>
            <person name="Suezawa K."/>
            <person name="Otani M."/>
            <person name="Fukuda T."/>
            <person name="Manabe T."/>
            <person name="Gomi K."/>
            <person name="Tabuchi M."/>
            <person name="Akimitsu K."/>
            <person name="Kataoka I."/>
        </authorList>
    </citation>
    <scope>NUCLEOTIDE SEQUENCE [LARGE SCALE GENOMIC DNA]</scope>
    <source>
        <strain evidence="12">cv. Fuchu</strain>
    </source>
</reference>
<dbReference type="AlphaFoldDB" id="A0A7J0EYW8"/>
<dbReference type="GO" id="GO:0004518">
    <property type="term" value="F:nuclease activity"/>
    <property type="evidence" value="ECO:0007669"/>
    <property type="project" value="UniProtKB-KW"/>
</dbReference>
<evidence type="ECO:0000256" key="4">
    <source>
        <dbReference type="ARBA" id="ARBA00022722"/>
    </source>
</evidence>
<protein>
    <recommendedName>
        <fullName evidence="13">DDE Tnp4 domain-containing protein</fullName>
    </recommendedName>
</protein>
<evidence type="ECO:0000256" key="6">
    <source>
        <dbReference type="ARBA" id="ARBA00022801"/>
    </source>
</evidence>
<dbReference type="OrthoDB" id="1737193at2759"/>
<comment type="subcellular location">
    <subcellularLocation>
        <location evidence="2">Nucleus</location>
    </subcellularLocation>
</comment>
<keyword evidence="4" id="KW-0540">Nuclease</keyword>
<dbReference type="EMBL" id="BJWL01000007">
    <property type="protein sequence ID" value="GFY91386.1"/>
    <property type="molecule type" value="Genomic_DNA"/>
</dbReference>
<keyword evidence="8" id="KW-0812">Transmembrane</keyword>
<dbReference type="GO" id="GO:0046872">
    <property type="term" value="F:metal ion binding"/>
    <property type="evidence" value="ECO:0007669"/>
    <property type="project" value="UniProtKB-KW"/>
</dbReference>
<keyword evidence="6" id="KW-0378">Hydrolase</keyword>
<evidence type="ECO:0000313" key="12">
    <source>
        <dbReference type="Proteomes" id="UP000585474"/>
    </source>
</evidence>
<dbReference type="InterPro" id="IPR045249">
    <property type="entry name" value="HARBI1-like"/>
</dbReference>
<dbReference type="PANTHER" id="PTHR22930">
    <property type="match status" value="1"/>
</dbReference>
<evidence type="ECO:0000259" key="10">
    <source>
        <dbReference type="Pfam" id="PF26138"/>
    </source>
</evidence>
<keyword evidence="12" id="KW-1185">Reference proteome</keyword>
<dbReference type="Pfam" id="PF26138">
    <property type="entry name" value="DUF8040"/>
    <property type="match status" value="1"/>
</dbReference>
<evidence type="ECO:0008006" key="13">
    <source>
        <dbReference type="Google" id="ProtNLM"/>
    </source>
</evidence>